<protein>
    <submittedName>
        <fullName evidence="6">RTA1-like protein</fullName>
    </submittedName>
</protein>
<dbReference type="STRING" id="1314674.A0A0D7AZD5"/>
<dbReference type="GO" id="GO:0000324">
    <property type="term" value="C:fungal-type vacuole"/>
    <property type="evidence" value="ECO:0007669"/>
    <property type="project" value="TreeGrafter"/>
</dbReference>
<accession>A0A0D7AZD5</accession>
<evidence type="ECO:0000256" key="5">
    <source>
        <dbReference type="SAM" id="Phobius"/>
    </source>
</evidence>
<feature type="transmembrane region" description="Helical" evidence="5">
    <location>
        <begin position="102"/>
        <end position="121"/>
    </location>
</feature>
<evidence type="ECO:0000313" key="6">
    <source>
        <dbReference type="EMBL" id="KIY63703.1"/>
    </source>
</evidence>
<feature type="transmembrane region" description="Helical" evidence="5">
    <location>
        <begin position="63"/>
        <end position="82"/>
    </location>
</feature>
<dbReference type="Proteomes" id="UP000054007">
    <property type="component" value="Unassembled WGS sequence"/>
</dbReference>
<proteinExistence type="predicted"/>
<keyword evidence="3 5" id="KW-1133">Transmembrane helix</keyword>
<dbReference type="PANTHER" id="PTHR31465">
    <property type="entry name" value="PROTEIN RTA1-RELATED"/>
    <property type="match status" value="1"/>
</dbReference>
<name>A0A0D7AZD5_9AGAR</name>
<dbReference type="PANTHER" id="PTHR31465:SF9">
    <property type="entry name" value="SPHINGOID LONG-CHAIN BASE TRANSPORTER RSB1"/>
    <property type="match status" value="1"/>
</dbReference>
<dbReference type="Pfam" id="PF04479">
    <property type="entry name" value="RTA1"/>
    <property type="match status" value="1"/>
</dbReference>
<dbReference type="AlphaFoldDB" id="A0A0D7AZD5"/>
<dbReference type="EMBL" id="KN880678">
    <property type="protein sequence ID" value="KIY63703.1"/>
    <property type="molecule type" value="Genomic_DNA"/>
</dbReference>
<sequence length="315" mass="34961">MVDLLVERIAVLLTTAVDAAGSQVHRGSFYKYTPNEAICITFLVLFSVATLCHAGLAIRYRVWWMLGTAVMCGILEILGWGARLWSSHEAWNAKPYEMQYTPLRLTCTILGPTPLLAANFLIMEQVIVRLGEGYCRLRTKWFTIIFLSSDIASLIVQAVGGGTAAKALAMGKDPENGGHIMLGGIVLQMATITTYAIVASEFFVRYARDKPLSGRRNIRGNLARSLKLQNLGLLFSTVCMFIRAVYRTIELVDGWTGRIITTEVYFNVLDGAMITLAIFTSVFLHPGMLLRPENKGVIIEDVEMRYAASPNFHLD</sequence>
<feature type="transmembrane region" description="Helical" evidence="5">
    <location>
        <begin position="266"/>
        <end position="285"/>
    </location>
</feature>
<evidence type="ECO:0000313" key="7">
    <source>
        <dbReference type="Proteomes" id="UP000054007"/>
    </source>
</evidence>
<keyword evidence="7" id="KW-1185">Reference proteome</keyword>
<keyword evidence="4 5" id="KW-0472">Membrane</keyword>
<evidence type="ECO:0000256" key="3">
    <source>
        <dbReference type="ARBA" id="ARBA00022989"/>
    </source>
</evidence>
<evidence type="ECO:0000256" key="2">
    <source>
        <dbReference type="ARBA" id="ARBA00022692"/>
    </source>
</evidence>
<evidence type="ECO:0000256" key="1">
    <source>
        <dbReference type="ARBA" id="ARBA00004141"/>
    </source>
</evidence>
<dbReference type="GO" id="GO:0005886">
    <property type="term" value="C:plasma membrane"/>
    <property type="evidence" value="ECO:0007669"/>
    <property type="project" value="TreeGrafter"/>
</dbReference>
<organism evidence="6 7">
    <name type="scientific">Cylindrobasidium torrendii FP15055 ss-10</name>
    <dbReference type="NCBI Taxonomy" id="1314674"/>
    <lineage>
        <taxon>Eukaryota</taxon>
        <taxon>Fungi</taxon>
        <taxon>Dikarya</taxon>
        <taxon>Basidiomycota</taxon>
        <taxon>Agaricomycotina</taxon>
        <taxon>Agaricomycetes</taxon>
        <taxon>Agaricomycetidae</taxon>
        <taxon>Agaricales</taxon>
        <taxon>Marasmiineae</taxon>
        <taxon>Physalacriaceae</taxon>
        <taxon>Cylindrobasidium</taxon>
    </lineage>
</organism>
<gene>
    <name evidence="6" type="ORF">CYLTODRAFT_457866</name>
</gene>
<reference evidence="6 7" key="1">
    <citation type="journal article" date="2015" name="Fungal Genet. Biol.">
        <title>Evolution of novel wood decay mechanisms in Agaricales revealed by the genome sequences of Fistulina hepatica and Cylindrobasidium torrendii.</title>
        <authorList>
            <person name="Floudas D."/>
            <person name="Held B.W."/>
            <person name="Riley R."/>
            <person name="Nagy L.G."/>
            <person name="Koehler G."/>
            <person name="Ransdell A.S."/>
            <person name="Younus H."/>
            <person name="Chow J."/>
            <person name="Chiniquy J."/>
            <person name="Lipzen A."/>
            <person name="Tritt A."/>
            <person name="Sun H."/>
            <person name="Haridas S."/>
            <person name="LaButti K."/>
            <person name="Ohm R.A."/>
            <person name="Kues U."/>
            <person name="Blanchette R.A."/>
            <person name="Grigoriev I.V."/>
            <person name="Minto R.E."/>
            <person name="Hibbett D.S."/>
        </authorList>
    </citation>
    <scope>NUCLEOTIDE SEQUENCE [LARGE SCALE GENOMIC DNA]</scope>
    <source>
        <strain evidence="6 7">FP15055 ss-10</strain>
    </source>
</reference>
<feature type="transmembrane region" description="Helical" evidence="5">
    <location>
        <begin position="180"/>
        <end position="207"/>
    </location>
</feature>
<dbReference type="OrthoDB" id="3358017at2759"/>
<feature type="transmembrane region" description="Helical" evidence="5">
    <location>
        <begin position="35"/>
        <end position="56"/>
    </location>
</feature>
<comment type="subcellular location">
    <subcellularLocation>
        <location evidence="1">Membrane</location>
        <topology evidence="1">Multi-pass membrane protein</topology>
    </subcellularLocation>
</comment>
<keyword evidence="2 5" id="KW-0812">Transmembrane</keyword>
<feature type="transmembrane region" description="Helical" evidence="5">
    <location>
        <begin position="141"/>
        <end position="160"/>
    </location>
</feature>
<dbReference type="InterPro" id="IPR007568">
    <property type="entry name" value="RTA1"/>
</dbReference>
<evidence type="ECO:0000256" key="4">
    <source>
        <dbReference type="ARBA" id="ARBA00023136"/>
    </source>
</evidence>